<keyword evidence="2" id="KW-0472">Membrane</keyword>
<gene>
    <name evidence="3" type="ORF">CU102_20335</name>
</gene>
<sequence length="590" mass="65043">MVAVVQSRAWLESQTPLTDADILAQLDRIRSSAEFDVPDRARKFLAYVIGEAIAGRADRIKAYSIAIEVFGRDASFDAQLDPVVRIQAGLIRRGLEHYYLVAGQHDPIVITMPKGGYVPVFSRSTEATQPNTALAPRNSPTIWESTPPWLWLALAAAVFTSLAFLVGGYLLGTSWKHDVQTASAHNVGHTGPNVPKLVVDPFVDLSGTERSAIIARGLTDEVIGQLAKFKEIVVIAGRSSSVSSEVPAPVTARLPYVLEGRVRVEGEKLRISARLLDRTDGSVIWTNHYDKIVQVRNVLELEADIAQGVATALAQPYGIIFQTDASRLSQSPPDDWEAYACTLAYYGYRARLEPRSHSSVQSCLKRAVERFPGYATAWALLSLTYLDEFRFRYRLNSSSPTSLDRAAEASRRAVELDPQNVRALQSSMLVYFFRGDVDAALEVGARALAINPNDTELSGEYGFRLALSGEWEPGCKLVSSAVSRNPAPPGYFEAALAVCAYVAKDYTTAERWAQLSDLRANPIYHVILMAILGKLGRMQEADVERLWLETHAPTILENIRHEVAARIRRPEDQLHFIEGLAQAGLSIPEN</sequence>
<accession>A0A2P7BGK5</accession>
<dbReference type="InterPro" id="IPR011990">
    <property type="entry name" value="TPR-like_helical_dom_sf"/>
</dbReference>
<dbReference type="AlphaFoldDB" id="A0A2P7BGK5"/>
<evidence type="ECO:0000313" key="4">
    <source>
        <dbReference type="Proteomes" id="UP000241444"/>
    </source>
</evidence>
<dbReference type="PROSITE" id="PS50005">
    <property type="entry name" value="TPR"/>
    <property type="match status" value="1"/>
</dbReference>
<organism evidence="3 4">
    <name type="scientific">Phyllobacterium brassicacearum</name>
    <dbReference type="NCBI Taxonomy" id="314235"/>
    <lineage>
        <taxon>Bacteria</taxon>
        <taxon>Pseudomonadati</taxon>
        <taxon>Pseudomonadota</taxon>
        <taxon>Alphaproteobacteria</taxon>
        <taxon>Hyphomicrobiales</taxon>
        <taxon>Phyllobacteriaceae</taxon>
        <taxon>Phyllobacterium</taxon>
    </lineage>
</organism>
<feature type="repeat" description="TPR" evidence="1">
    <location>
        <begin position="421"/>
        <end position="454"/>
    </location>
</feature>
<evidence type="ECO:0000256" key="1">
    <source>
        <dbReference type="PROSITE-ProRule" id="PRU00339"/>
    </source>
</evidence>
<dbReference type="SUPFAM" id="SSF48452">
    <property type="entry name" value="TPR-like"/>
    <property type="match status" value="1"/>
</dbReference>
<dbReference type="OrthoDB" id="100177at2"/>
<dbReference type="InterPro" id="IPR019734">
    <property type="entry name" value="TPR_rpt"/>
</dbReference>
<dbReference type="Gene3D" id="1.25.40.10">
    <property type="entry name" value="Tetratricopeptide repeat domain"/>
    <property type="match status" value="1"/>
</dbReference>
<name>A0A2P7BGK5_9HYPH</name>
<dbReference type="Proteomes" id="UP000241444">
    <property type="component" value="Unassembled WGS sequence"/>
</dbReference>
<keyword evidence="1" id="KW-0802">TPR repeat</keyword>
<keyword evidence="2" id="KW-1133">Transmembrane helix</keyword>
<evidence type="ECO:0000256" key="2">
    <source>
        <dbReference type="SAM" id="Phobius"/>
    </source>
</evidence>
<proteinExistence type="predicted"/>
<evidence type="ECO:0000313" key="3">
    <source>
        <dbReference type="EMBL" id="PSH65590.1"/>
    </source>
</evidence>
<dbReference type="RefSeq" id="WP_106712926.1">
    <property type="nucleotide sequence ID" value="NZ_PGGO01000017.1"/>
</dbReference>
<dbReference type="EMBL" id="PGGO01000017">
    <property type="protein sequence ID" value="PSH65590.1"/>
    <property type="molecule type" value="Genomic_DNA"/>
</dbReference>
<feature type="transmembrane region" description="Helical" evidence="2">
    <location>
        <begin position="149"/>
        <end position="171"/>
    </location>
</feature>
<reference evidence="4" key="1">
    <citation type="submission" date="2017-11" db="EMBL/GenBank/DDBJ databases">
        <authorList>
            <person name="Kuznetsova I."/>
            <person name="Sazanova A."/>
            <person name="Chirak E."/>
            <person name="Safronova V."/>
            <person name="Willems A."/>
        </authorList>
    </citation>
    <scope>NUCLEOTIDE SEQUENCE [LARGE SCALE GENOMIC DNA]</scope>
    <source>
        <strain evidence="4">STM 196</strain>
    </source>
</reference>
<keyword evidence="4" id="KW-1185">Reference proteome</keyword>
<keyword evidence="2" id="KW-0812">Transmembrane</keyword>
<protein>
    <submittedName>
        <fullName evidence="3">Uncharacterized protein</fullName>
    </submittedName>
</protein>
<comment type="caution">
    <text evidence="3">The sequence shown here is derived from an EMBL/GenBank/DDBJ whole genome shotgun (WGS) entry which is preliminary data.</text>
</comment>